<evidence type="ECO:0000259" key="9">
    <source>
        <dbReference type="Pfam" id="PF02885"/>
    </source>
</evidence>
<evidence type="ECO:0000256" key="2">
    <source>
        <dbReference type="ARBA" id="ARBA00011948"/>
    </source>
</evidence>
<dbReference type="Gene3D" id="3.40.1030.10">
    <property type="entry name" value="Nucleoside phosphorylase/phosphoribosyltransferase catalytic domain"/>
    <property type="match status" value="1"/>
</dbReference>
<dbReference type="InterPro" id="IPR005940">
    <property type="entry name" value="Anthranilate_Pribosyl_Tfrase"/>
</dbReference>
<dbReference type="InterPro" id="IPR036320">
    <property type="entry name" value="Glycosyl_Trfase_fam3_N_dom_sf"/>
</dbReference>
<dbReference type="EMBL" id="UINC01067644">
    <property type="protein sequence ID" value="SVB99506.1"/>
    <property type="molecule type" value="Genomic_DNA"/>
</dbReference>
<name>A0A382IIR0_9ZZZZ</name>
<accession>A0A382IIR0</accession>
<feature type="non-terminal residue" evidence="10">
    <location>
        <position position="1"/>
    </location>
</feature>
<evidence type="ECO:0000256" key="5">
    <source>
        <dbReference type="ARBA" id="ARBA00022679"/>
    </source>
</evidence>
<dbReference type="Gene3D" id="1.20.970.10">
    <property type="entry name" value="Transferase, Pyrimidine Nucleoside Phosphorylase, Chain C"/>
    <property type="match status" value="1"/>
</dbReference>
<dbReference type="PANTHER" id="PTHR43285">
    <property type="entry name" value="ANTHRANILATE PHOSPHORIBOSYLTRANSFERASE"/>
    <property type="match status" value="1"/>
</dbReference>
<dbReference type="Pfam" id="PF02885">
    <property type="entry name" value="Glycos_trans_3N"/>
    <property type="match status" value="1"/>
</dbReference>
<dbReference type="GO" id="GO:0005829">
    <property type="term" value="C:cytosol"/>
    <property type="evidence" value="ECO:0007669"/>
    <property type="project" value="TreeGrafter"/>
</dbReference>
<feature type="domain" description="Glycosyl transferase family 3" evidence="8">
    <location>
        <begin position="71"/>
        <end position="322"/>
    </location>
</feature>
<dbReference type="GO" id="GO:0004048">
    <property type="term" value="F:anthranilate phosphoribosyltransferase activity"/>
    <property type="evidence" value="ECO:0007669"/>
    <property type="project" value="UniProtKB-EC"/>
</dbReference>
<dbReference type="FunFam" id="3.40.1030.10:FF:000002">
    <property type="entry name" value="Anthranilate phosphoribosyltransferase"/>
    <property type="match status" value="1"/>
</dbReference>
<protein>
    <recommendedName>
        <fullName evidence="2">anthranilate phosphoribosyltransferase</fullName>
        <ecNumber evidence="2">2.4.2.18</ecNumber>
    </recommendedName>
</protein>
<sequence>MKYIIEKLLDGVDLKQQEARDVMLKIMSGEYDDVQISGFLIALRSKGENYEEIAGFAQAMRDKMTPIKCNEDAIDMCGTGGDALGTFNISTAASFVVAAAGVPVAKHGNRSMTSKSGSADVLTALGIDIALSPEKVTKCIQEIGIGFMFAPSLHPAMKYAMAARKSLAVRTVFNILGPLCNPAGVKRQLMGIFDGRLTDKVARVLQRLGSVHAMVVHGHDGLDEISTTNETMYTELTPDGEIRSGTLSPSEFGFPVTELKYLKGGEPDENAKIIHSIFHGEKGPRRDIVVINAAAGIMVGGKAETLLDGIRIAEECIDSGAA</sequence>
<dbReference type="HAMAP" id="MF_00211">
    <property type="entry name" value="TrpD"/>
    <property type="match status" value="1"/>
</dbReference>
<evidence type="ECO:0000256" key="4">
    <source>
        <dbReference type="ARBA" id="ARBA00022676"/>
    </source>
</evidence>
<dbReference type="InterPro" id="IPR035902">
    <property type="entry name" value="Nuc_phospho_transferase"/>
</dbReference>
<dbReference type="InterPro" id="IPR017459">
    <property type="entry name" value="Glycosyl_Trfase_fam3_N_dom"/>
</dbReference>
<evidence type="ECO:0000256" key="3">
    <source>
        <dbReference type="ARBA" id="ARBA00022605"/>
    </source>
</evidence>
<dbReference type="PANTHER" id="PTHR43285:SF2">
    <property type="entry name" value="ANTHRANILATE PHOSPHORIBOSYLTRANSFERASE"/>
    <property type="match status" value="1"/>
</dbReference>
<gene>
    <name evidence="10" type="ORF">METZ01_LOCUS252360</name>
</gene>
<evidence type="ECO:0000259" key="8">
    <source>
        <dbReference type="Pfam" id="PF00591"/>
    </source>
</evidence>
<evidence type="ECO:0000313" key="10">
    <source>
        <dbReference type="EMBL" id="SVB99506.1"/>
    </source>
</evidence>
<dbReference type="NCBIfam" id="TIGR01245">
    <property type="entry name" value="trpD"/>
    <property type="match status" value="1"/>
</dbReference>
<comment type="pathway">
    <text evidence="1">Amino-acid biosynthesis; L-tryptophan biosynthesis; L-tryptophan from chorismate: step 2/5.</text>
</comment>
<dbReference type="SUPFAM" id="SSF47648">
    <property type="entry name" value="Nucleoside phosphorylase/phosphoribosyltransferase N-terminal domain"/>
    <property type="match status" value="1"/>
</dbReference>
<evidence type="ECO:0000256" key="1">
    <source>
        <dbReference type="ARBA" id="ARBA00004907"/>
    </source>
</evidence>
<dbReference type="AlphaFoldDB" id="A0A382IIR0"/>
<keyword evidence="3" id="KW-0028">Amino-acid biosynthesis</keyword>
<dbReference type="SUPFAM" id="SSF52418">
    <property type="entry name" value="Nucleoside phosphorylase/phosphoribosyltransferase catalytic domain"/>
    <property type="match status" value="1"/>
</dbReference>
<organism evidence="10">
    <name type="scientific">marine metagenome</name>
    <dbReference type="NCBI Taxonomy" id="408172"/>
    <lineage>
        <taxon>unclassified sequences</taxon>
        <taxon>metagenomes</taxon>
        <taxon>ecological metagenomes</taxon>
    </lineage>
</organism>
<keyword evidence="6" id="KW-0822">Tryptophan biosynthesis</keyword>
<dbReference type="GO" id="GO:0000162">
    <property type="term" value="P:L-tryptophan biosynthetic process"/>
    <property type="evidence" value="ECO:0007669"/>
    <property type="project" value="UniProtKB-KW"/>
</dbReference>
<evidence type="ECO:0000256" key="7">
    <source>
        <dbReference type="ARBA" id="ARBA00023141"/>
    </source>
</evidence>
<feature type="non-terminal residue" evidence="10">
    <location>
        <position position="322"/>
    </location>
</feature>
<keyword evidence="4" id="KW-0328">Glycosyltransferase</keyword>
<keyword evidence="5" id="KW-0808">Transferase</keyword>
<reference evidence="10" key="1">
    <citation type="submission" date="2018-05" db="EMBL/GenBank/DDBJ databases">
        <authorList>
            <person name="Lanie J.A."/>
            <person name="Ng W.-L."/>
            <person name="Kazmierczak K.M."/>
            <person name="Andrzejewski T.M."/>
            <person name="Davidsen T.M."/>
            <person name="Wayne K.J."/>
            <person name="Tettelin H."/>
            <person name="Glass J.I."/>
            <person name="Rusch D."/>
            <person name="Podicherti R."/>
            <person name="Tsui H.-C.T."/>
            <person name="Winkler M.E."/>
        </authorList>
    </citation>
    <scope>NUCLEOTIDE SEQUENCE</scope>
</reference>
<keyword evidence="7" id="KW-0057">Aromatic amino acid biosynthesis</keyword>
<feature type="domain" description="Glycosyl transferase family 3 N-terminal" evidence="9">
    <location>
        <begin position="3"/>
        <end position="63"/>
    </location>
</feature>
<dbReference type="Pfam" id="PF00591">
    <property type="entry name" value="Glycos_transf_3"/>
    <property type="match status" value="1"/>
</dbReference>
<dbReference type="InterPro" id="IPR000312">
    <property type="entry name" value="Glycosyl_Trfase_fam3"/>
</dbReference>
<dbReference type="EC" id="2.4.2.18" evidence="2"/>
<evidence type="ECO:0000256" key="6">
    <source>
        <dbReference type="ARBA" id="ARBA00022822"/>
    </source>
</evidence>
<proteinExistence type="inferred from homology"/>